<accession>A0ACB8RTM8</accession>
<organism evidence="1 2">
    <name type="scientific">Auriscalpium vulgare</name>
    <dbReference type="NCBI Taxonomy" id="40419"/>
    <lineage>
        <taxon>Eukaryota</taxon>
        <taxon>Fungi</taxon>
        <taxon>Dikarya</taxon>
        <taxon>Basidiomycota</taxon>
        <taxon>Agaricomycotina</taxon>
        <taxon>Agaricomycetes</taxon>
        <taxon>Russulales</taxon>
        <taxon>Auriscalpiaceae</taxon>
        <taxon>Auriscalpium</taxon>
    </lineage>
</organism>
<reference evidence="1" key="2">
    <citation type="journal article" date="2022" name="New Phytol.">
        <title>Evolutionary transition to the ectomycorrhizal habit in the genomes of a hyperdiverse lineage of mushroom-forming fungi.</title>
        <authorList>
            <person name="Looney B."/>
            <person name="Miyauchi S."/>
            <person name="Morin E."/>
            <person name="Drula E."/>
            <person name="Courty P.E."/>
            <person name="Kohler A."/>
            <person name="Kuo A."/>
            <person name="LaButti K."/>
            <person name="Pangilinan J."/>
            <person name="Lipzen A."/>
            <person name="Riley R."/>
            <person name="Andreopoulos W."/>
            <person name="He G."/>
            <person name="Johnson J."/>
            <person name="Nolan M."/>
            <person name="Tritt A."/>
            <person name="Barry K.W."/>
            <person name="Grigoriev I.V."/>
            <person name="Nagy L.G."/>
            <person name="Hibbett D."/>
            <person name="Henrissat B."/>
            <person name="Matheny P.B."/>
            <person name="Labbe J."/>
            <person name="Martin F.M."/>
        </authorList>
    </citation>
    <scope>NUCLEOTIDE SEQUENCE</scope>
    <source>
        <strain evidence="1">FP105234-sp</strain>
    </source>
</reference>
<sequence>MAAEASSSRAPKRTRSENDSESDTFNIVRSPELWFPTGDIIIRATSEATASPRTRTLYKVHKDILALHCTAFADIFGGPQAAFEGVSEQDEGAPVMDLTDAEEDVAAFLKALYFPTETHSHSKASNPYLNGRDWKLIPPSYHGILRLATKYVAQGIRKVIIEALLLEWPTELSEWDKLRTVQRTRIPFSSQSYPMPGTPVTLLHY</sequence>
<protein>
    <submittedName>
        <fullName evidence="1">Uncharacterized protein</fullName>
    </submittedName>
</protein>
<reference evidence="1" key="1">
    <citation type="submission" date="2021-02" db="EMBL/GenBank/DDBJ databases">
        <authorList>
            <consortium name="DOE Joint Genome Institute"/>
            <person name="Ahrendt S."/>
            <person name="Looney B.P."/>
            <person name="Miyauchi S."/>
            <person name="Morin E."/>
            <person name="Drula E."/>
            <person name="Courty P.E."/>
            <person name="Chicoki N."/>
            <person name="Fauchery L."/>
            <person name="Kohler A."/>
            <person name="Kuo A."/>
            <person name="Labutti K."/>
            <person name="Pangilinan J."/>
            <person name="Lipzen A."/>
            <person name="Riley R."/>
            <person name="Andreopoulos W."/>
            <person name="He G."/>
            <person name="Johnson J."/>
            <person name="Barry K.W."/>
            <person name="Grigoriev I.V."/>
            <person name="Nagy L."/>
            <person name="Hibbett D."/>
            <person name="Henrissat B."/>
            <person name="Matheny P.B."/>
            <person name="Labbe J."/>
            <person name="Martin F."/>
        </authorList>
    </citation>
    <scope>NUCLEOTIDE SEQUENCE</scope>
    <source>
        <strain evidence="1">FP105234-sp</strain>
    </source>
</reference>
<keyword evidence="2" id="KW-1185">Reference proteome</keyword>
<name>A0ACB8RTM8_9AGAM</name>
<dbReference type="EMBL" id="MU275914">
    <property type="protein sequence ID" value="KAI0046921.1"/>
    <property type="molecule type" value="Genomic_DNA"/>
</dbReference>
<evidence type="ECO:0000313" key="1">
    <source>
        <dbReference type="EMBL" id="KAI0046921.1"/>
    </source>
</evidence>
<comment type="caution">
    <text evidence="1">The sequence shown here is derived from an EMBL/GenBank/DDBJ whole genome shotgun (WGS) entry which is preliminary data.</text>
</comment>
<proteinExistence type="predicted"/>
<gene>
    <name evidence="1" type="ORF">FA95DRAFT_1606490</name>
</gene>
<dbReference type="Proteomes" id="UP000814033">
    <property type="component" value="Unassembled WGS sequence"/>
</dbReference>
<evidence type="ECO:0000313" key="2">
    <source>
        <dbReference type="Proteomes" id="UP000814033"/>
    </source>
</evidence>